<keyword evidence="5" id="KW-1185">Reference proteome</keyword>
<name>A0A2T6BTG6_9BACL</name>
<dbReference type="NCBIfam" id="TIGR00040">
    <property type="entry name" value="yfcE"/>
    <property type="match status" value="1"/>
</dbReference>
<reference evidence="4 5" key="1">
    <citation type="submission" date="2018-04" db="EMBL/GenBank/DDBJ databases">
        <title>Genomic Encyclopedia of Archaeal and Bacterial Type Strains, Phase II (KMG-II): from individual species to whole genera.</title>
        <authorList>
            <person name="Goeker M."/>
        </authorList>
    </citation>
    <scope>NUCLEOTIDE SEQUENCE [LARGE SCALE GENOMIC DNA]</scope>
    <source>
        <strain evidence="4 5">DSM 45787</strain>
    </source>
</reference>
<dbReference type="SUPFAM" id="SSF56300">
    <property type="entry name" value="Metallo-dependent phosphatases"/>
    <property type="match status" value="1"/>
</dbReference>
<dbReference type="GO" id="GO:0046872">
    <property type="term" value="F:metal ion binding"/>
    <property type="evidence" value="ECO:0007669"/>
    <property type="project" value="UniProtKB-KW"/>
</dbReference>
<dbReference type="EC" id="3.1.4.-" evidence="2"/>
<dbReference type="Gene3D" id="3.60.21.10">
    <property type="match status" value="1"/>
</dbReference>
<proteinExistence type="inferred from homology"/>
<comment type="caution">
    <text evidence="4">The sequence shown here is derived from an EMBL/GenBank/DDBJ whole genome shotgun (WGS) entry which is preliminary data.</text>
</comment>
<evidence type="ECO:0000259" key="3">
    <source>
        <dbReference type="Pfam" id="PF12850"/>
    </source>
</evidence>
<organism evidence="4 5">
    <name type="scientific">Melghirimyces profundicolus</name>
    <dbReference type="NCBI Taxonomy" id="1242148"/>
    <lineage>
        <taxon>Bacteria</taxon>
        <taxon>Bacillati</taxon>
        <taxon>Bacillota</taxon>
        <taxon>Bacilli</taxon>
        <taxon>Bacillales</taxon>
        <taxon>Thermoactinomycetaceae</taxon>
        <taxon>Melghirimyces</taxon>
    </lineage>
</organism>
<comment type="cofactor">
    <cofactor evidence="2">
        <name>a divalent metal cation</name>
        <dbReference type="ChEBI" id="CHEBI:60240"/>
    </cofactor>
</comment>
<dbReference type="InterPro" id="IPR000979">
    <property type="entry name" value="Phosphodiesterase_MJ0936/Vps29"/>
</dbReference>
<dbReference type="Proteomes" id="UP000244240">
    <property type="component" value="Unassembled WGS sequence"/>
</dbReference>
<dbReference type="Pfam" id="PF12850">
    <property type="entry name" value="Metallophos_2"/>
    <property type="match status" value="1"/>
</dbReference>
<evidence type="ECO:0000256" key="2">
    <source>
        <dbReference type="RuleBase" id="RU362039"/>
    </source>
</evidence>
<dbReference type="RefSeq" id="WP_170109593.1">
    <property type="nucleotide sequence ID" value="NZ_QBKR01000012.1"/>
</dbReference>
<evidence type="ECO:0000256" key="1">
    <source>
        <dbReference type="ARBA" id="ARBA00008950"/>
    </source>
</evidence>
<dbReference type="PANTHER" id="PTHR11124">
    <property type="entry name" value="VACUOLAR SORTING PROTEIN VPS29"/>
    <property type="match status" value="1"/>
</dbReference>
<accession>A0A2T6BTG6</accession>
<comment type="similarity">
    <text evidence="1 2">Belongs to the metallophosphoesterase superfamily. YfcE family.</text>
</comment>
<protein>
    <recommendedName>
        <fullName evidence="2">Phosphoesterase</fullName>
        <ecNumber evidence="2">3.1.4.-</ecNumber>
    </recommendedName>
</protein>
<evidence type="ECO:0000313" key="4">
    <source>
        <dbReference type="EMBL" id="PTX59353.1"/>
    </source>
</evidence>
<dbReference type="GO" id="GO:0016787">
    <property type="term" value="F:hydrolase activity"/>
    <property type="evidence" value="ECO:0007669"/>
    <property type="project" value="UniProtKB-UniRule"/>
</dbReference>
<feature type="domain" description="Calcineurin-like phosphoesterase" evidence="3">
    <location>
        <begin position="1"/>
        <end position="141"/>
    </location>
</feature>
<sequence length="170" mass="18910">MRVLIVSDSHGDAGLVKSVVERERADHLIHCGDFCTGRDRLPSGPLTVVRGNCDWEEVPEEAWWDGGGHRFYVTHGHRRQVQSSLLPIRYRAEENGAGIVCFGHTHFPVCEQSERVLLINPGSLVAPRGFPSPSYAVLETGRGAEVTVTFHTPRGEVIPERGGTYRVRDR</sequence>
<dbReference type="AlphaFoldDB" id="A0A2T6BTG6"/>
<keyword evidence="2" id="KW-0479">Metal-binding</keyword>
<gene>
    <name evidence="4" type="ORF">C8P63_11248</name>
</gene>
<dbReference type="InterPro" id="IPR029052">
    <property type="entry name" value="Metallo-depent_PP-like"/>
</dbReference>
<dbReference type="InterPro" id="IPR024654">
    <property type="entry name" value="Calcineurin-like_PHP_lpxH"/>
</dbReference>
<dbReference type="EMBL" id="QBKR01000012">
    <property type="protein sequence ID" value="PTX59353.1"/>
    <property type="molecule type" value="Genomic_DNA"/>
</dbReference>
<evidence type="ECO:0000313" key="5">
    <source>
        <dbReference type="Proteomes" id="UP000244240"/>
    </source>
</evidence>